<dbReference type="AlphaFoldDB" id="A0AAU7DYV1"/>
<protein>
    <submittedName>
        <fullName evidence="1">DUF2505 domain-containing protein</fullName>
    </submittedName>
</protein>
<sequence>MQLNVSMNFDLGVDEVVELLADEEFLQFKADKSQTTLLAADIMRHDDGALTSAVRRTMSSDLIPQNLRSFVGNQLEVRQTEAWAEPDLSPGQRHGTFALEITGAPVRISGNMVVRPTESGAVLEYTGDVVAAVPLFASMVESAVGQAITQVLESEQDFALEWLANKG</sequence>
<proteinExistence type="predicted"/>
<dbReference type="Pfam" id="PF10698">
    <property type="entry name" value="DUF2505"/>
    <property type="match status" value="1"/>
</dbReference>
<accession>A0AAU7DYV1</accession>
<dbReference type="EMBL" id="CP146203">
    <property type="protein sequence ID" value="XBH21946.1"/>
    <property type="molecule type" value="Genomic_DNA"/>
</dbReference>
<dbReference type="InterPro" id="IPR019639">
    <property type="entry name" value="DUF2505"/>
</dbReference>
<organism evidence="1">
    <name type="scientific">Jonesiaceae bacterium BS-20</name>
    <dbReference type="NCBI Taxonomy" id="3120821"/>
    <lineage>
        <taxon>Bacteria</taxon>
        <taxon>Bacillati</taxon>
        <taxon>Actinomycetota</taxon>
        <taxon>Actinomycetes</taxon>
        <taxon>Micrococcales</taxon>
        <taxon>Jonesiaceae</taxon>
    </lineage>
</organism>
<gene>
    <name evidence="1" type="ORF">V5R04_01585</name>
</gene>
<name>A0AAU7DYV1_9MICO</name>
<reference evidence="1" key="1">
    <citation type="submission" date="2024-02" db="EMBL/GenBank/DDBJ databases">
        <title>Tomenella chthoni gen. nov. sp. nov., a member of the family Jonesiaceae isolated from bat guano.</title>
        <authorList>
            <person name="Miller S.L."/>
            <person name="King J."/>
            <person name="Sankaranarayanan K."/>
            <person name="Lawson P.A."/>
        </authorList>
    </citation>
    <scope>NUCLEOTIDE SEQUENCE</scope>
    <source>
        <strain evidence="1">BS-20</strain>
    </source>
</reference>
<evidence type="ECO:0000313" key="1">
    <source>
        <dbReference type="EMBL" id="XBH21946.1"/>
    </source>
</evidence>